<dbReference type="SMART" id="SM00066">
    <property type="entry name" value="GAL4"/>
    <property type="match status" value="1"/>
</dbReference>
<dbReference type="PANTHER" id="PTHR37534:SF3">
    <property type="entry name" value="ZN(II)2CYS6 TRANSCRIPTION FACTOR (EUROFUNG)"/>
    <property type="match status" value="1"/>
</dbReference>
<evidence type="ECO:0000256" key="1">
    <source>
        <dbReference type="ARBA" id="ARBA00004123"/>
    </source>
</evidence>
<dbReference type="InterPro" id="IPR036864">
    <property type="entry name" value="Zn2-C6_fun-type_DNA-bd_sf"/>
</dbReference>
<dbReference type="GeneID" id="25367130"/>
<dbReference type="Gene3D" id="4.10.240.10">
    <property type="entry name" value="Zn(2)-C6 fungal-type DNA-binding domain"/>
    <property type="match status" value="1"/>
</dbReference>
<evidence type="ECO:0000313" key="6">
    <source>
        <dbReference type="Proteomes" id="UP000030641"/>
    </source>
</evidence>
<comment type="subcellular location">
    <subcellularLocation>
        <location evidence="1">Nucleus</location>
    </subcellularLocation>
</comment>
<gene>
    <name evidence="5" type="ORF">AUEXF2481DRAFT_424076</name>
</gene>
<dbReference type="RefSeq" id="XP_013341079.1">
    <property type="nucleotide sequence ID" value="XM_013485625.1"/>
</dbReference>
<dbReference type="Pfam" id="PF00172">
    <property type="entry name" value="Zn_clus"/>
    <property type="match status" value="1"/>
</dbReference>
<evidence type="ECO:0000256" key="3">
    <source>
        <dbReference type="SAM" id="MobiDB-lite"/>
    </source>
</evidence>
<proteinExistence type="predicted"/>
<dbReference type="Pfam" id="PF11951">
    <property type="entry name" value="Fungal_trans_2"/>
    <property type="match status" value="1"/>
</dbReference>
<dbReference type="InParanoid" id="A0A074Y9E7"/>
<dbReference type="EMBL" id="KL584770">
    <property type="protein sequence ID" value="KEQ92589.1"/>
    <property type="molecule type" value="Genomic_DNA"/>
</dbReference>
<keyword evidence="2" id="KW-0539">Nucleus</keyword>
<evidence type="ECO:0000313" key="5">
    <source>
        <dbReference type="EMBL" id="KEQ92589.1"/>
    </source>
</evidence>
<dbReference type="OMA" id="WIRPAAF"/>
<accession>A0A074Y9E7</accession>
<feature type="domain" description="Zn(2)-C6 fungal-type" evidence="4">
    <location>
        <begin position="24"/>
        <end position="54"/>
    </location>
</feature>
<dbReference type="PANTHER" id="PTHR37534">
    <property type="entry name" value="TRANSCRIPTIONAL ACTIVATOR PROTEIN UGA3"/>
    <property type="match status" value="1"/>
</dbReference>
<feature type="compositionally biased region" description="Basic residues" evidence="3">
    <location>
        <begin position="9"/>
        <end position="20"/>
    </location>
</feature>
<keyword evidence="6" id="KW-1185">Reference proteome</keyword>
<reference evidence="5 6" key="1">
    <citation type="journal article" date="2014" name="BMC Genomics">
        <title>Genome sequencing of four Aureobasidium pullulans varieties: biotechnological potential, stress tolerance, and description of new species.</title>
        <authorList>
            <person name="Gostin Ar C."/>
            <person name="Ohm R.A."/>
            <person name="Kogej T."/>
            <person name="Sonjak S."/>
            <person name="Turk M."/>
            <person name="Zajc J."/>
            <person name="Zalar P."/>
            <person name="Grube M."/>
            <person name="Sun H."/>
            <person name="Han J."/>
            <person name="Sharma A."/>
            <person name="Chiniquy J."/>
            <person name="Ngan C.Y."/>
            <person name="Lipzen A."/>
            <person name="Barry K."/>
            <person name="Grigoriev I.V."/>
            <person name="Gunde-Cimerman N."/>
        </authorList>
    </citation>
    <scope>NUCLEOTIDE SEQUENCE [LARGE SCALE GENOMIC DNA]</scope>
    <source>
        <strain evidence="5 6">EXF-2481</strain>
    </source>
</reference>
<dbReference type="GO" id="GO:0008270">
    <property type="term" value="F:zinc ion binding"/>
    <property type="evidence" value="ECO:0007669"/>
    <property type="project" value="InterPro"/>
</dbReference>
<protein>
    <recommendedName>
        <fullName evidence="4">Zn(2)-C6 fungal-type domain-containing protein</fullName>
    </recommendedName>
</protein>
<evidence type="ECO:0000259" key="4">
    <source>
        <dbReference type="PROSITE" id="PS50048"/>
    </source>
</evidence>
<dbReference type="InterPro" id="IPR001138">
    <property type="entry name" value="Zn2Cys6_DnaBD"/>
</dbReference>
<dbReference type="GO" id="GO:0000981">
    <property type="term" value="F:DNA-binding transcription factor activity, RNA polymerase II-specific"/>
    <property type="evidence" value="ECO:0007669"/>
    <property type="project" value="InterPro"/>
</dbReference>
<feature type="region of interest" description="Disordered" evidence="3">
    <location>
        <begin position="1"/>
        <end position="22"/>
    </location>
</feature>
<dbReference type="PROSITE" id="PS50048">
    <property type="entry name" value="ZN2_CY6_FUNGAL_2"/>
    <property type="match status" value="1"/>
</dbReference>
<sequence>MSQSPRPVSRVRKTKGKGLRTRTGCTTCRERHVKCDETRPICRACQRGNRPCRYTVAASSVHSSDLSIILNTDNEIDQSTLLQEKSATAQGPSPDVQQQHVHPVEETTITTSVDEAPMTYFENRDVNRTIQNISCNDFGLPLEPAALNTTSPASTASGNLYSAEVAPLRWLNLLRRDATAIDDYQPGLAYHSVDTAGSADQPPTPGFFSSVGAVDGHLGQVESYNIEGFLELSSSESLLLRHFVENISSWIDLTDRHAQFSSSVPTMALNNRGLMLAILALSSRHQSLLSNPDKPPRIDRTVAVQYYNETLQYLQIAMKIPEYLKSDELLATVLLISTYEMIDGFESGWERHLKGVFWIQRSQLIHGESGGLKQAIWWAWLRQDIWAAFRGRRVILSYYTLRKDCAELDRWELTNRVVWLLGQCISFGSDTEVEAGRNNVQQRIHRAAFLTMRLDEWWIYFAPYRTELPAERIEGSAFNPIWINPPSCSAAVQIYYFARIMLAVHSPVMSGLKELERLQQTLDDAVNYIGGIACTTNNTAAIIISTQCLFAAGLNTRDLAKREQIARLLRSHQSCTGWPVHDLAQDLQAEWTLASSPMNVRT</sequence>
<dbReference type="SUPFAM" id="SSF57701">
    <property type="entry name" value="Zn2/Cys6 DNA-binding domain"/>
    <property type="match status" value="1"/>
</dbReference>
<evidence type="ECO:0000256" key="2">
    <source>
        <dbReference type="ARBA" id="ARBA00023242"/>
    </source>
</evidence>
<dbReference type="PROSITE" id="PS00463">
    <property type="entry name" value="ZN2_CY6_FUNGAL_1"/>
    <property type="match status" value="1"/>
</dbReference>
<dbReference type="OrthoDB" id="5319341at2759"/>
<name>A0A074Y9E7_AURSE</name>
<organism evidence="5 6">
    <name type="scientific">Aureobasidium subglaciale (strain EXF-2481)</name>
    <name type="common">Aureobasidium pullulans var. subglaciale</name>
    <dbReference type="NCBI Taxonomy" id="1043005"/>
    <lineage>
        <taxon>Eukaryota</taxon>
        <taxon>Fungi</taxon>
        <taxon>Dikarya</taxon>
        <taxon>Ascomycota</taxon>
        <taxon>Pezizomycotina</taxon>
        <taxon>Dothideomycetes</taxon>
        <taxon>Dothideomycetidae</taxon>
        <taxon>Dothideales</taxon>
        <taxon>Saccotheciaceae</taxon>
        <taxon>Aureobasidium</taxon>
    </lineage>
</organism>
<dbReference type="GO" id="GO:0000976">
    <property type="term" value="F:transcription cis-regulatory region binding"/>
    <property type="evidence" value="ECO:0007669"/>
    <property type="project" value="TreeGrafter"/>
</dbReference>
<dbReference type="InterPro" id="IPR021858">
    <property type="entry name" value="Fun_TF"/>
</dbReference>
<dbReference type="Proteomes" id="UP000030641">
    <property type="component" value="Unassembled WGS sequence"/>
</dbReference>
<dbReference type="GO" id="GO:0005634">
    <property type="term" value="C:nucleus"/>
    <property type="evidence" value="ECO:0007669"/>
    <property type="project" value="UniProtKB-SubCell"/>
</dbReference>
<dbReference type="GO" id="GO:0045944">
    <property type="term" value="P:positive regulation of transcription by RNA polymerase II"/>
    <property type="evidence" value="ECO:0007669"/>
    <property type="project" value="TreeGrafter"/>
</dbReference>
<dbReference type="HOGENOM" id="CLU_008719_4_1_1"/>
<dbReference type="CDD" id="cd00067">
    <property type="entry name" value="GAL4"/>
    <property type="match status" value="1"/>
</dbReference>
<dbReference type="AlphaFoldDB" id="A0A074Y9E7"/>